<dbReference type="SUPFAM" id="SSF51905">
    <property type="entry name" value="FAD/NAD(P)-binding domain"/>
    <property type="match status" value="1"/>
</dbReference>
<evidence type="ECO:0000313" key="2">
    <source>
        <dbReference type="Proteomes" id="UP000589516"/>
    </source>
</evidence>
<dbReference type="GO" id="GO:0016628">
    <property type="term" value="F:oxidoreductase activity, acting on the CH-CH group of donors, NAD or NADP as acceptor"/>
    <property type="evidence" value="ECO:0007669"/>
    <property type="project" value="InterPro"/>
</dbReference>
<dbReference type="NCBIfam" id="TIGR02032">
    <property type="entry name" value="GG-red-SF"/>
    <property type="match status" value="1"/>
</dbReference>
<dbReference type="AlphaFoldDB" id="A0A7C8DCL1"/>
<dbReference type="InterPro" id="IPR011777">
    <property type="entry name" value="Geranylgeranyl_Rdtase_fam"/>
</dbReference>
<reference evidence="2" key="1">
    <citation type="journal article" date="2019" name="bioRxiv">
        <title>Genome diversification in globally distributed novel marine Proteobacteria is linked to environmental adaptation.</title>
        <authorList>
            <person name="Zhou Z."/>
            <person name="Tran P.Q."/>
            <person name="Kieft K."/>
            <person name="Anantharaman K."/>
        </authorList>
    </citation>
    <scope>NUCLEOTIDE SEQUENCE [LARGE SCALE GENOMIC DNA]</scope>
</reference>
<dbReference type="InterPro" id="IPR036188">
    <property type="entry name" value="FAD/NAD-bd_sf"/>
</dbReference>
<dbReference type="PANTHER" id="PTHR42685">
    <property type="entry name" value="GERANYLGERANYL DIPHOSPHATE REDUCTASE"/>
    <property type="match status" value="1"/>
</dbReference>
<dbReference type="InterPro" id="IPR050407">
    <property type="entry name" value="Geranylgeranyl_reductase"/>
</dbReference>
<dbReference type="EMBL" id="DUAV01000011">
    <property type="protein sequence ID" value="HIG63165.1"/>
    <property type="molecule type" value="Genomic_DNA"/>
</dbReference>
<sequence length="445" mass="48588">MATAGAVHQGKSPLLTARHRRAAVGSIARAVPRLGRGNMNDYDVVVCGGGPSGATTAFYAARAGLRVALIDRAKFPRDKACGGLLTPRVLNELPELKPFIEPVIECASHDVRLYSPSLKYRINFDFGPHTPWNVRREIFDNALLEAARDAGAEVFTGTRASSFDFNGGVTVTTPQGDLTAQVVVGAMGPNDPLAQLMRKARGVAAWHDGEIGTALMWEPEVGRDFMEQAFGDKRSLLVHFRPAGIEGYGWVFPKDTILNIGFGGYNRTIKSINVREIWKGYLELLRNDGYFPAGDPDPPVKGAPLPLSGPLRATTMERTLIVGDSAGMVSPLSGEGIYYGMHAGKLAVETIQQALATGDFSQKALDSYHRAWQHAFGQELRDLAFFAKLALKFPERMVYYGTRDPKMCEIFADLFLGVTPGGLGKRKPVARALRNVIRYPYFGWG</sequence>
<gene>
    <name evidence="1" type="ORF">EYQ16_01400</name>
</gene>
<organism evidence="1 2">
    <name type="scientific">Marine Group III euryarchaeote</name>
    <dbReference type="NCBI Taxonomy" id="2173149"/>
    <lineage>
        <taxon>Archaea</taxon>
        <taxon>Methanobacteriati</taxon>
        <taxon>Thermoplasmatota</taxon>
        <taxon>Thermoplasmata</taxon>
        <taxon>Candidatus Thermoprofundales</taxon>
    </lineage>
</organism>
<dbReference type="Proteomes" id="UP000589516">
    <property type="component" value="Unassembled WGS sequence"/>
</dbReference>
<dbReference type="Pfam" id="PF12831">
    <property type="entry name" value="FAD_oxidored"/>
    <property type="match status" value="1"/>
</dbReference>
<dbReference type="PRINTS" id="PR00420">
    <property type="entry name" value="RNGMNOXGNASE"/>
</dbReference>
<protein>
    <submittedName>
        <fullName evidence="1">Geranylgeranyl reductase family protein</fullName>
    </submittedName>
</protein>
<dbReference type="Gene3D" id="3.50.50.60">
    <property type="entry name" value="FAD/NAD(P)-binding domain"/>
    <property type="match status" value="1"/>
</dbReference>
<dbReference type="PANTHER" id="PTHR42685:SF22">
    <property type="entry name" value="CONDITIONED MEDIUM FACTOR RECEPTOR 1"/>
    <property type="match status" value="1"/>
</dbReference>
<name>A0A7C8DCL1_9ARCH</name>
<evidence type="ECO:0000313" key="1">
    <source>
        <dbReference type="EMBL" id="HIG63165.1"/>
    </source>
</evidence>
<proteinExistence type="predicted"/>
<accession>A0A7C8DCL1</accession>
<comment type="caution">
    <text evidence="1">The sequence shown here is derived from an EMBL/GenBank/DDBJ whole genome shotgun (WGS) entry which is preliminary data.</text>
</comment>